<dbReference type="AlphaFoldDB" id="A0A9W8Z5H9"/>
<organism evidence="1 2">
    <name type="scientific">Didymella pomorum</name>
    <dbReference type="NCBI Taxonomy" id="749634"/>
    <lineage>
        <taxon>Eukaryota</taxon>
        <taxon>Fungi</taxon>
        <taxon>Dikarya</taxon>
        <taxon>Ascomycota</taxon>
        <taxon>Pezizomycotina</taxon>
        <taxon>Dothideomycetes</taxon>
        <taxon>Pleosporomycetidae</taxon>
        <taxon>Pleosporales</taxon>
        <taxon>Pleosporineae</taxon>
        <taxon>Didymellaceae</taxon>
        <taxon>Didymella</taxon>
    </lineage>
</organism>
<gene>
    <name evidence="1" type="ORF">N0V91_010312</name>
</gene>
<reference evidence="1" key="1">
    <citation type="submission" date="2022-10" db="EMBL/GenBank/DDBJ databases">
        <title>Tapping the CABI collections for fungal endophytes: first genome assemblies for Collariella, Neodidymelliopsis, Ascochyta clinopodiicola, Didymella pomorum, Didymosphaeria variabile, Neocosmospora piperis and Neocucurbitaria cava.</title>
        <authorList>
            <person name="Hill R."/>
        </authorList>
    </citation>
    <scope>NUCLEOTIDE SEQUENCE</scope>
    <source>
        <strain evidence="1">IMI 355091</strain>
    </source>
</reference>
<evidence type="ECO:0000313" key="2">
    <source>
        <dbReference type="Proteomes" id="UP001140510"/>
    </source>
</evidence>
<dbReference type="Proteomes" id="UP001140510">
    <property type="component" value="Unassembled WGS sequence"/>
</dbReference>
<name>A0A9W8Z5H9_9PLEO</name>
<dbReference type="OrthoDB" id="5396420at2759"/>
<dbReference type="EMBL" id="JAPEVA010000134">
    <property type="protein sequence ID" value="KAJ4398265.1"/>
    <property type="molecule type" value="Genomic_DNA"/>
</dbReference>
<accession>A0A9W8Z5H9</accession>
<sequence>MTFFTAMTGYRKTCSVGESRVVAAAVNNPIADWVFPDDLPHVSASELPEPASLEETAFPAEEDMIASFKALKVGELPKTKAKRKRKPKAAPLTSWQAWADSSVLPTLPLAEMRSVLFRRQEDMFDRFTSPIHFFRSPHAQLLMPQAVDAALDEPDYALDLETQMTLSHFESFNGGAKAVELGTPELTRCRSYARVYPQAGSGKVSLPAWNITTGAQSPLHDQAAELSKVLRRSIARHAMKSQTGRTRAHDPSEKQYYEEYADSRILFESHPDTGLWSQQLAEPGAMAHVENVGSWMKQCLAPEFP</sequence>
<proteinExistence type="predicted"/>
<evidence type="ECO:0000313" key="1">
    <source>
        <dbReference type="EMBL" id="KAJ4398265.1"/>
    </source>
</evidence>
<protein>
    <submittedName>
        <fullName evidence="1">Uncharacterized protein</fullName>
    </submittedName>
</protein>
<keyword evidence="2" id="KW-1185">Reference proteome</keyword>
<comment type="caution">
    <text evidence="1">The sequence shown here is derived from an EMBL/GenBank/DDBJ whole genome shotgun (WGS) entry which is preliminary data.</text>
</comment>